<evidence type="ECO:0000313" key="1">
    <source>
        <dbReference type="EMBL" id="CAA6801820.1"/>
    </source>
</evidence>
<organism evidence="1">
    <name type="scientific">uncultured Sulfurovum sp</name>
    <dbReference type="NCBI Taxonomy" id="269237"/>
    <lineage>
        <taxon>Bacteria</taxon>
        <taxon>Pseudomonadati</taxon>
        <taxon>Campylobacterota</taxon>
        <taxon>Epsilonproteobacteria</taxon>
        <taxon>Campylobacterales</taxon>
        <taxon>Sulfurovaceae</taxon>
        <taxon>Sulfurovum</taxon>
        <taxon>environmental samples</taxon>
    </lineage>
</organism>
<dbReference type="AlphaFoldDB" id="A0A6S6RXM2"/>
<reference evidence="1" key="1">
    <citation type="submission" date="2020-01" db="EMBL/GenBank/DDBJ databases">
        <authorList>
            <person name="Meier V. D."/>
            <person name="Meier V D."/>
        </authorList>
    </citation>
    <scope>NUCLEOTIDE SEQUENCE</scope>
    <source>
        <strain evidence="1">HLG_WM_MAG_01</strain>
    </source>
</reference>
<proteinExistence type="predicted"/>
<protein>
    <recommendedName>
        <fullName evidence="2">Lipoprotein</fullName>
    </recommendedName>
</protein>
<gene>
    <name evidence="1" type="ORF">HELGO_WM2501</name>
</gene>
<dbReference type="PROSITE" id="PS51257">
    <property type="entry name" value="PROKAR_LIPOPROTEIN"/>
    <property type="match status" value="1"/>
</dbReference>
<sequence length="216" mass="24540">MKNNDFKLILLLLIGAVLLGGCNHKYFRTKPTTYININAEGGSNVSIYSRLLLKLYCIKSDENMTVSDDIGKCEDYTIADVSNLSTIHITSKKNKAELRAMANDLFYIADNNCKKFQEKFFYNNLIDDTANQFVGLNLFGASFGIDFKGILKLSHSQFEVFNENLAKNLKDRAEVKQSIENNISKGQNYTNEELLVDIINYDKACSLFRVKDLEVK</sequence>
<dbReference type="EMBL" id="CACVAS010000020">
    <property type="protein sequence ID" value="CAA6801820.1"/>
    <property type="molecule type" value="Genomic_DNA"/>
</dbReference>
<accession>A0A6S6RXM2</accession>
<name>A0A6S6RXM2_9BACT</name>
<evidence type="ECO:0008006" key="2">
    <source>
        <dbReference type="Google" id="ProtNLM"/>
    </source>
</evidence>